<sequence>MKDGERWELLQRAYNNMDDDIKKEFDDRFAAVL</sequence>
<proteinExistence type="predicted"/>
<dbReference type="Proteomes" id="UP000267096">
    <property type="component" value="Unassembled WGS sequence"/>
</dbReference>
<gene>
    <name evidence="1" type="ORF">ASIM_LOCUS19166</name>
</gene>
<keyword evidence="2" id="KW-1185">Reference proteome</keyword>
<protein>
    <submittedName>
        <fullName evidence="1">Uncharacterized protein</fullName>
    </submittedName>
</protein>
<accession>A0A3P6TUK7</accession>
<organism evidence="1 2">
    <name type="scientific">Anisakis simplex</name>
    <name type="common">Herring worm</name>
    <dbReference type="NCBI Taxonomy" id="6269"/>
    <lineage>
        <taxon>Eukaryota</taxon>
        <taxon>Metazoa</taxon>
        <taxon>Ecdysozoa</taxon>
        <taxon>Nematoda</taxon>
        <taxon>Chromadorea</taxon>
        <taxon>Rhabditida</taxon>
        <taxon>Spirurina</taxon>
        <taxon>Ascaridomorpha</taxon>
        <taxon>Ascaridoidea</taxon>
        <taxon>Anisakidae</taxon>
        <taxon>Anisakis</taxon>
        <taxon>Anisakis simplex complex</taxon>
    </lineage>
</organism>
<name>A0A3P6TUK7_ANISI</name>
<evidence type="ECO:0000313" key="1">
    <source>
        <dbReference type="EMBL" id="VDK67901.1"/>
    </source>
</evidence>
<dbReference type="EMBL" id="UYRR01036747">
    <property type="protein sequence ID" value="VDK67901.1"/>
    <property type="molecule type" value="Genomic_DNA"/>
</dbReference>
<reference evidence="1 2" key="1">
    <citation type="submission" date="2018-11" db="EMBL/GenBank/DDBJ databases">
        <authorList>
            <consortium name="Pathogen Informatics"/>
        </authorList>
    </citation>
    <scope>NUCLEOTIDE SEQUENCE [LARGE SCALE GENOMIC DNA]</scope>
</reference>
<dbReference type="AlphaFoldDB" id="A0A3P6TUK7"/>
<evidence type="ECO:0000313" key="2">
    <source>
        <dbReference type="Proteomes" id="UP000267096"/>
    </source>
</evidence>